<comment type="caution">
    <text evidence="9">The sequence shown here is derived from an EMBL/GenBank/DDBJ whole genome shotgun (WGS) entry which is preliminary data.</text>
</comment>
<name>A0ABU9GJ50_COBMA</name>
<feature type="domain" description="Core-binding (CB)" evidence="8">
    <location>
        <begin position="17"/>
        <end position="117"/>
    </location>
</feature>
<dbReference type="SUPFAM" id="SSF56349">
    <property type="entry name" value="DNA breaking-rejoining enzymes"/>
    <property type="match status" value="1"/>
</dbReference>
<comment type="function">
    <text evidence="5">Site-specific tyrosine recombinase, which acts by catalyzing the cutting and rejoining of the recombining DNA molecules. The XerC-XerD complex is essential to convert dimers of the bacterial chromosome into monomers to permit their segregation at cell division. It also contributes to the segregational stability of plasmids.</text>
</comment>
<keyword evidence="2 5" id="KW-0229">DNA integration</keyword>
<evidence type="ECO:0000256" key="1">
    <source>
        <dbReference type="ARBA" id="ARBA00022829"/>
    </source>
</evidence>
<keyword evidence="5" id="KW-0963">Cytoplasm</keyword>
<evidence type="ECO:0000256" key="5">
    <source>
        <dbReference type="HAMAP-Rule" id="MF_01808"/>
    </source>
</evidence>
<feature type="active site" evidence="5">
    <location>
        <position position="295"/>
    </location>
</feature>
<dbReference type="RefSeq" id="WP_341542760.1">
    <property type="nucleotide sequence ID" value="NZ_JBAKAP010000019.1"/>
</dbReference>
<dbReference type="Gene3D" id="1.10.150.130">
    <property type="match status" value="1"/>
</dbReference>
<accession>A0ABU9GJ50</accession>
<feature type="active site" evidence="5">
    <location>
        <position position="200"/>
    </location>
</feature>
<evidence type="ECO:0000256" key="2">
    <source>
        <dbReference type="ARBA" id="ARBA00022908"/>
    </source>
</evidence>
<dbReference type="PANTHER" id="PTHR30349">
    <property type="entry name" value="PHAGE INTEGRASE-RELATED"/>
    <property type="match status" value="1"/>
</dbReference>
<keyword evidence="5" id="KW-0132">Cell division</keyword>
<evidence type="ECO:0000259" key="8">
    <source>
        <dbReference type="PROSITE" id="PS51900"/>
    </source>
</evidence>
<comment type="subcellular location">
    <subcellularLocation>
        <location evidence="5">Cytoplasm</location>
    </subcellularLocation>
</comment>
<dbReference type="InterPro" id="IPR011010">
    <property type="entry name" value="DNA_brk_join_enz"/>
</dbReference>
<keyword evidence="4 5" id="KW-0233">DNA recombination</keyword>
<dbReference type="InterPro" id="IPR002104">
    <property type="entry name" value="Integrase_catalytic"/>
</dbReference>
<dbReference type="InterPro" id="IPR010998">
    <property type="entry name" value="Integrase_recombinase_N"/>
</dbReference>
<gene>
    <name evidence="5" type="primary">xerC</name>
    <name evidence="9" type="ORF">V6243_15095</name>
</gene>
<dbReference type="Pfam" id="PF00589">
    <property type="entry name" value="Phage_integrase"/>
    <property type="match status" value="1"/>
</dbReference>
<evidence type="ECO:0000313" key="10">
    <source>
        <dbReference type="Proteomes" id="UP001378242"/>
    </source>
</evidence>
<dbReference type="SUPFAM" id="SSF47823">
    <property type="entry name" value="lambda integrase-like, N-terminal domain"/>
    <property type="match status" value="1"/>
</dbReference>
<keyword evidence="1 5" id="KW-0159">Chromosome partition</keyword>
<dbReference type="PANTHER" id="PTHR30349:SF81">
    <property type="entry name" value="TYROSINE RECOMBINASE XERC"/>
    <property type="match status" value="1"/>
</dbReference>
<protein>
    <recommendedName>
        <fullName evidence="5">Tyrosine recombinase XerC</fullName>
    </recommendedName>
</protein>
<dbReference type="EMBL" id="JBAKAP010000019">
    <property type="protein sequence ID" value="MEL0618151.1"/>
    <property type="molecule type" value="Genomic_DNA"/>
</dbReference>
<keyword evidence="3 5" id="KW-0238">DNA-binding</keyword>
<dbReference type="InterPro" id="IPR013762">
    <property type="entry name" value="Integrase-like_cat_sf"/>
</dbReference>
<reference evidence="9 10" key="1">
    <citation type="submission" date="2024-02" db="EMBL/GenBank/DDBJ databases">
        <title>Bacteria isolated from the canopy kelp, Nereocystis luetkeana.</title>
        <authorList>
            <person name="Pfister C.A."/>
            <person name="Younker I.T."/>
            <person name="Light S.H."/>
        </authorList>
    </citation>
    <scope>NUCLEOTIDE SEQUENCE [LARGE SCALE GENOMIC DNA]</scope>
    <source>
        <strain evidence="9 10">TI.5.07</strain>
    </source>
</reference>
<sequence>MSASDLPDDSLDTARRQALTRPCQQFLAHLAQDSSAATVSAYQRDLEALIHFMLRPSPVETTVDADTSTTARSPADWQALDVPTLRRFLGAERSRGLAPRSLARRRAAISRFCGWLVDHGILAHNPAGLVQTPRLPDHLPRPVDIDSLSRFLDCPHDGTPLAIRDQAMLELLYGSGLRLSELVSLDLDMLETRRLRVRGKGNKPRQLPIGSRARQALDAWLKVRGQLAPADETALFVGQRGQRLGQRGVQLRLVTQAKTRGLPEHLHPHRLRHSFASHLLESSGDLRAVQELLGHAHLSTTQVYTRLDWQQLASAYDQAHPRARRQRGPEEATPADIDAASPADVPLKDDPL</sequence>
<comment type="subunit">
    <text evidence="5">Forms a cyclic heterotetrameric complex composed of two molecules of XerC and two molecules of XerD.</text>
</comment>
<feature type="region of interest" description="Disordered" evidence="6">
    <location>
        <begin position="318"/>
        <end position="352"/>
    </location>
</feature>
<proteinExistence type="inferred from homology"/>
<dbReference type="Proteomes" id="UP001378242">
    <property type="component" value="Unassembled WGS sequence"/>
</dbReference>
<feature type="active site" evidence="5">
    <location>
        <position position="272"/>
    </location>
</feature>
<evidence type="ECO:0000313" key="9">
    <source>
        <dbReference type="EMBL" id="MEL0618151.1"/>
    </source>
</evidence>
<evidence type="ECO:0000256" key="6">
    <source>
        <dbReference type="SAM" id="MobiDB-lite"/>
    </source>
</evidence>
<keyword evidence="5" id="KW-0131">Cell cycle</keyword>
<keyword evidence="10" id="KW-1185">Reference proteome</keyword>
<feature type="active site" evidence="5">
    <location>
        <position position="178"/>
    </location>
</feature>
<evidence type="ECO:0000256" key="4">
    <source>
        <dbReference type="ARBA" id="ARBA00023172"/>
    </source>
</evidence>
<dbReference type="InterPro" id="IPR044068">
    <property type="entry name" value="CB"/>
</dbReference>
<feature type="domain" description="Tyr recombinase" evidence="7">
    <location>
        <begin position="138"/>
        <end position="317"/>
    </location>
</feature>
<evidence type="ECO:0000259" key="7">
    <source>
        <dbReference type="PROSITE" id="PS51898"/>
    </source>
</evidence>
<feature type="active site" evidence="5">
    <location>
        <position position="269"/>
    </location>
</feature>
<dbReference type="InterPro" id="IPR023009">
    <property type="entry name" value="Tyrosine_recombinase_XerC/XerD"/>
</dbReference>
<dbReference type="Gene3D" id="1.10.443.10">
    <property type="entry name" value="Intergrase catalytic core"/>
    <property type="match status" value="1"/>
</dbReference>
<dbReference type="PROSITE" id="PS51898">
    <property type="entry name" value="TYR_RECOMBINASE"/>
    <property type="match status" value="1"/>
</dbReference>
<feature type="active site" description="O-(3'-phospho-DNA)-tyrosine intermediate" evidence="5">
    <location>
        <position position="304"/>
    </location>
</feature>
<dbReference type="InterPro" id="IPR050090">
    <property type="entry name" value="Tyrosine_recombinase_XerCD"/>
</dbReference>
<comment type="similarity">
    <text evidence="5">Belongs to the 'phage' integrase family. XerC subfamily.</text>
</comment>
<dbReference type="CDD" id="cd00798">
    <property type="entry name" value="INT_XerDC_C"/>
    <property type="match status" value="1"/>
</dbReference>
<dbReference type="PROSITE" id="PS51900">
    <property type="entry name" value="CB"/>
    <property type="match status" value="1"/>
</dbReference>
<organism evidence="9 10">
    <name type="scientific">Cobetia marina</name>
    <name type="common">Deleya marina</name>
    <dbReference type="NCBI Taxonomy" id="28258"/>
    <lineage>
        <taxon>Bacteria</taxon>
        <taxon>Pseudomonadati</taxon>
        <taxon>Pseudomonadota</taxon>
        <taxon>Gammaproteobacteria</taxon>
        <taxon>Oceanospirillales</taxon>
        <taxon>Halomonadaceae</taxon>
        <taxon>Cobetia</taxon>
    </lineage>
</organism>
<dbReference type="HAMAP" id="MF_01808">
    <property type="entry name" value="Recomb_XerC_XerD"/>
    <property type="match status" value="1"/>
</dbReference>
<evidence type="ECO:0000256" key="3">
    <source>
        <dbReference type="ARBA" id="ARBA00023125"/>
    </source>
</evidence>